<feature type="transmembrane region" description="Helical" evidence="1">
    <location>
        <begin position="142"/>
        <end position="165"/>
    </location>
</feature>
<gene>
    <name evidence="2" type="ORF">SAMN05216267_101674</name>
</gene>
<reference evidence="2 3" key="1">
    <citation type="submission" date="2016-10" db="EMBL/GenBank/DDBJ databases">
        <authorList>
            <person name="de Groot N.N."/>
        </authorList>
    </citation>
    <scope>NUCLEOTIDE SEQUENCE [LARGE SCALE GENOMIC DNA]</scope>
    <source>
        <strain evidence="2 3">CGMCC 4.2026</strain>
    </source>
</reference>
<keyword evidence="1" id="KW-1133">Transmembrane helix</keyword>
<feature type="transmembrane region" description="Helical" evidence="1">
    <location>
        <begin position="278"/>
        <end position="300"/>
    </location>
</feature>
<accession>A0A1H8LL14</accession>
<keyword evidence="1" id="KW-0472">Membrane</keyword>
<evidence type="ECO:0000313" key="3">
    <source>
        <dbReference type="Proteomes" id="UP000181951"/>
    </source>
</evidence>
<evidence type="ECO:0000313" key="2">
    <source>
        <dbReference type="EMBL" id="SEO05841.1"/>
    </source>
</evidence>
<dbReference type="Proteomes" id="UP000181951">
    <property type="component" value="Unassembled WGS sequence"/>
</dbReference>
<name>A0A1H8LL14_9ACTN</name>
<proteinExistence type="predicted"/>
<protein>
    <submittedName>
        <fullName evidence="2">Uncharacterized protein</fullName>
    </submittedName>
</protein>
<keyword evidence="3" id="KW-1185">Reference proteome</keyword>
<organism evidence="2 3">
    <name type="scientific">Actinacidiphila rubida</name>
    <dbReference type="NCBI Taxonomy" id="310780"/>
    <lineage>
        <taxon>Bacteria</taxon>
        <taxon>Bacillati</taxon>
        <taxon>Actinomycetota</taxon>
        <taxon>Actinomycetes</taxon>
        <taxon>Kitasatosporales</taxon>
        <taxon>Streptomycetaceae</taxon>
        <taxon>Actinacidiphila</taxon>
    </lineage>
</organism>
<feature type="transmembrane region" description="Helical" evidence="1">
    <location>
        <begin position="312"/>
        <end position="337"/>
    </location>
</feature>
<feature type="transmembrane region" description="Helical" evidence="1">
    <location>
        <begin position="74"/>
        <end position="97"/>
    </location>
</feature>
<dbReference type="AlphaFoldDB" id="A0A1H8LL14"/>
<feature type="transmembrane region" description="Helical" evidence="1">
    <location>
        <begin position="109"/>
        <end position="130"/>
    </location>
</feature>
<feature type="transmembrane region" description="Helical" evidence="1">
    <location>
        <begin position="241"/>
        <end position="266"/>
    </location>
</feature>
<dbReference type="STRING" id="310780.SAMN05216267_101674"/>
<sequence length="355" mass="36726">MLLDAYYVARTMRLMRANMGNGNGREPRGGQAALAAVGAGLGTAVLFEPLSLLATQDKSVRAASPWQDDPYDAVVGLAEFAVPVLALVIALRLTVWWAPGGPDRAQQTVRAAGAATAFAALAAGFEWAALLGGRHRADRDGWTWLLTGGLAAVSLLVLGTARLLVRGRSPLGSSAGWRHDWLGDALLVTGRVPVLRRWAAPGAAAWVRAHAWTVFVTLSVCAAAALTAAQAVGERWTDPLLIAWMLVALTASHLAFCVVSNTLAGFVTRPPRSRARRVAEASVVTGCVALQAAITFRAGLLPAVGSRSLSSVPVVAAVTVGAGLAAATATAAALTLAGRARPPRDTAVQGGWKQS</sequence>
<keyword evidence="1" id="KW-0812">Transmembrane</keyword>
<feature type="transmembrane region" description="Helical" evidence="1">
    <location>
        <begin position="205"/>
        <end position="229"/>
    </location>
</feature>
<dbReference type="EMBL" id="FODD01000016">
    <property type="protein sequence ID" value="SEO05841.1"/>
    <property type="molecule type" value="Genomic_DNA"/>
</dbReference>
<feature type="transmembrane region" description="Helical" evidence="1">
    <location>
        <begin position="32"/>
        <end position="54"/>
    </location>
</feature>
<evidence type="ECO:0000256" key="1">
    <source>
        <dbReference type="SAM" id="Phobius"/>
    </source>
</evidence>